<dbReference type="PANTHER" id="PTHR30146">
    <property type="entry name" value="LACI-RELATED TRANSCRIPTIONAL REPRESSOR"/>
    <property type="match status" value="1"/>
</dbReference>
<evidence type="ECO:0000313" key="6">
    <source>
        <dbReference type="Proteomes" id="UP001527099"/>
    </source>
</evidence>
<dbReference type="EMBL" id="JAMDMX010000001">
    <property type="protein sequence ID" value="MCY9691352.1"/>
    <property type="molecule type" value="Genomic_DNA"/>
</dbReference>
<dbReference type="Proteomes" id="UP001527099">
    <property type="component" value="Unassembled WGS sequence"/>
</dbReference>
<evidence type="ECO:0000256" key="3">
    <source>
        <dbReference type="ARBA" id="ARBA00023163"/>
    </source>
</evidence>
<dbReference type="InterPro" id="IPR010982">
    <property type="entry name" value="Lambda_DNA-bd_dom_sf"/>
</dbReference>
<proteinExistence type="predicted"/>
<keyword evidence="3" id="KW-0804">Transcription</keyword>
<name>A0ABT4G5A0_9BACL</name>
<keyword evidence="6" id="KW-1185">Reference proteome</keyword>
<organism evidence="5 6">
    <name type="scientific">Paenibacillus alginolyticus</name>
    <dbReference type="NCBI Taxonomy" id="59839"/>
    <lineage>
        <taxon>Bacteria</taxon>
        <taxon>Bacillati</taxon>
        <taxon>Bacillota</taxon>
        <taxon>Bacilli</taxon>
        <taxon>Bacillales</taxon>
        <taxon>Paenibacillaceae</taxon>
        <taxon>Paenibacillus</taxon>
    </lineage>
</organism>
<reference evidence="5 6" key="1">
    <citation type="submission" date="2022-05" db="EMBL/GenBank/DDBJ databases">
        <title>Genome Sequencing of Bee-Associated Microbes.</title>
        <authorList>
            <person name="Dunlap C."/>
        </authorList>
    </citation>
    <scope>NUCLEOTIDE SEQUENCE [LARGE SCALE GENOMIC DNA]</scope>
    <source>
        <strain evidence="5 6">NRRL B-14421</strain>
    </source>
</reference>
<dbReference type="RefSeq" id="WP_029198815.1">
    <property type="nucleotide sequence ID" value="NZ_JAMDMW010000241.1"/>
</dbReference>
<dbReference type="SUPFAM" id="SSF53822">
    <property type="entry name" value="Periplasmic binding protein-like I"/>
    <property type="match status" value="1"/>
</dbReference>
<sequence>MTNIKKIAKLAGVSVSTVSKALNGYEDIKEETKRKVLEIAKEMDYVPNFMARGLITKSTKTIGVFFGDQTNSGFDSPFLVDYFSSIKNVVGEAGYDLLIFSNQKRDTSSYKVMCYEKGVDGVILILTGNKRTDEKIHELHEAFPTVYIDSLPQASLKVNFVESDNEAGAWDATEHLIKLGHRNILKIAGDTIAKGSYDRIEGYKKACQHYGLSVKDNWIQYGKYSREEAARLTKETFSQETDLTAVFASSDLMAYGVIDALKELGKRVPEDVSVVGFDDIDSSQYFNPPLTTIHQKRLQMGETASKILLDIIQDNDGTTQHIRIPTQLIVRGSSAPPKE</sequence>
<dbReference type="InterPro" id="IPR000843">
    <property type="entry name" value="HTH_LacI"/>
</dbReference>
<dbReference type="PROSITE" id="PS50932">
    <property type="entry name" value="HTH_LACI_2"/>
    <property type="match status" value="1"/>
</dbReference>
<dbReference type="SMART" id="SM00354">
    <property type="entry name" value="HTH_LACI"/>
    <property type="match status" value="1"/>
</dbReference>
<feature type="domain" description="HTH lacI-type" evidence="4">
    <location>
        <begin position="2"/>
        <end position="56"/>
    </location>
</feature>
<accession>A0ABT4G5A0</accession>
<dbReference type="Gene3D" id="1.10.260.40">
    <property type="entry name" value="lambda repressor-like DNA-binding domains"/>
    <property type="match status" value="1"/>
</dbReference>
<comment type="caution">
    <text evidence="5">The sequence shown here is derived from an EMBL/GenBank/DDBJ whole genome shotgun (WGS) entry which is preliminary data.</text>
</comment>
<dbReference type="InterPro" id="IPR046335">
    <property type="entry name" value="LacI/GalR-like_sensor"/>
</dbReference>
<evidence type="ECO:0000256" key="1">
    <source>
        <dbReference type="ARBA" id="ARBA00023015"/>
    </source>
</evidence>
<evidence type="ECO:0000259" key="4">
    <source>
        <dbReference type="PROSITE" id="PS50932"/>
    </source>
</evidence>
<dbReference type="InterPro" id="IPR028082">
    <property type="entry name" value="Peripla_BP_I"/>
</dbReference>
<dbReference type="SUPFAM" id="SSF47413">
    <property type="entry name" value="lambda repressor-like DNA-binding domains"/>
    <property type="match status" value="1"/>
</dbReference>
<dbReference type="CDD" id="cd01392">
    <property type="entry name" value="HTH_LacI"/>
    <property type="match status" value="1"/>
</dbReference>
<dbReference type="CDD" id="cd06267">
    <property type="entry name" value="PBP1_LacI_sugar_binding-like"/>
    <property type="match status" value="1"/>
</dbReference>
<keyword evidence="2" id="KW-0238">DNA-binding</keyword>
<protein>
    <submittedName>
        <fullName evidence="5">LacI family transcriptional regulator</fullName>
    </submittedName>
</protein>
<gene>
    <name evidence="5" type="ORF">M5X19_00175</name>
</gene>
<evidence type="ECO:0000313" key="5">
    <source>
        <dbReference type="EMBL" id="MCY9691352.1"/>
    </source>
</evidence>
<dbReference type="PANTHER" id="PTHR30146:SF109">
    <property type="entry name" value="HTH-TYPE TRANSCRIPTIONAL REGULATOR GALS"/>
    <property type="match status" value="1"/>
</dbReference>
<dbReference type="Gene3D" id="3.40.50.2300">
    <property type="match status" value="2"/>
</dbReference>
<dbReference type="Pfam" id="PF13377">
    <property type="entry name" value="Peripla_BP_3"/>
    <property type="match status" value="1"/>
</dbReference>
<keyword evidence="1" id="KW-0805">Transcription regulation</keyword>
<dbReference type="Pfam" id="PF00356">
    <property type="entry name" value="LacI"/>
    <property type="match status" value="1"/>
</dbReference>
<evidence type="ECO:0000256" key="2">
    <source>
        <dbReference type="ARBA" id="ARBA00023125"/>
    </source>
</evidence>